<dbReference type="InterPro" id="IPR014718">
    <property type="entry name" value="GH-type_carb-bd"/>
</dbReference>
<comment type="similarity">
    <text evidence="2">Belongs to the glucose-6-phosphate 1-epimerase family.</text>
</comment>
<name>A0ABD1ZHF6_9MARC</name>
<sequence>MMVDLEKDATTGFEKVILREPRGSSAEILLFGGQVTSWKNERGEELLFLSSKAIFKPPKAVRGGIPVCFPQFGGQGSLEQHGFARNRLWKIVESSSPLPSVDSDKFSLINNSTKAIVELMLTPSEEDMKIWPHKFELRLRVALSSGGGLTMTVKVNNKDTKQFSFTFALHTYLSVADITEVRVEGLETLDYLDNLKSGERSTEQGDAITFDNELDRVYLSTPSKIAVVDHEKKRTFVLKKDGLPDLVVWNPWERKAKQMVDFGDDEYKYMLCVEAAAVEKPIVVRPEEEWTARQELSAVSSSYSSGPLDPRRVLHGSSKEHLPQYQASIISRFSLRLFAVMTLMCSSRNPNIKKS</sequence>
<comment type="caution">
    <text evidence="5">The sequence shown here is derived from an EMBL/GenBank/DDBJ whole genome shotgun (WGS) entry which is preliminary data.</text>
</comment>
<dbReference type="EC" id="5.1.3.15" evidence="3"/>
<dbReference type="SUPFAM" id="SSF74650">
    <property type="entry name" value="Galactose mutarotase-like"/>
    <property type="match status" value="1"/>
</dbReference>
<dbReference type="InterPro" id="IPR025532">
    <property type="entry name" value="G6P_1-epimerase"/>
</dbReference>
<keyword evidence="4" id="KW-0413">Isomerase</keyword>
<comment type="catalytic activity">
    <reaction evidence="1">
        <text>alpha-D-glucose 6-phosphate = beta-D-glucose 6-phosphate</text>
        <dbReference type="Rhea" id="RHEA:16249"/>
        <dbReference type="ChEBI" id="CHEBI:58225"/>
        <dbReference type="ChEBI" id="CHEBI:58247"/>
        <dbReference type="EC" id="5.1.3.15"/>
    </reaction>
</comment>
<dbReference type="EMBL" id="JBHFFA010000001">
    <property type="protein sequence ID" value="KAL2650755.1"/>
    <property type="molecule type" value="Genomic_DNA"/>
</dbReference>
<evidence type="ECO:0000256" key="4">
    <source>
        <dbReference type="ARBA" id="ARBA00023235"/>
    </source>
</evidence>
<dbReference type="CDD" id="cd09020">
    <property type="entry name" value="D-hex-6-P-epi_like"/>
    <property type="match status" value="1"/>
</dbReference>
<evidence type="ECO:0000313" key="6">
    <source>
        <dbReference type="Proteomes" id="UP001605036"/>
    </source>
</evidence>
<evidence type="ECO:0000313" key="5">
    <source>
        <dbReference type="EMBL" id="KAL2650755.1"/>
    </source>
</evidence>
<dbReference type="Pfam" id="PF01263">
    <property type="entry name" value="Aldose_epim"/>
    <property type="match status" value="1"/>
</dbReference>
<organism evidence="5 6">
    <name type="scientific">Riccia fluitans</name>
    <dbReference type="NCBI Taxonomy" id="41844"/>
    <lineage>
        <taxon>Eukaryota</taxon>
        <taxon>Viridiplantae</taxon>
        <taxon>Streptophyta</taxon>
        <taxon>Embryophyta</taxon>
        <taxon>Marchantiophyta</taxon>
        <taxon>Marchantiopsida</taxon>
        <taxon>Marchantiidae</taxon>
        <taxon>Marchantiales</taxon>
        <taxon>Ricciaceae</taxon>
        <taxon>Riccia</taxon>
    </lineage>
</organism>
<accession>A0ABD1ZHF6</accession>
<reference evidence="5 6" key="1">
    <citation type="submission" date="2024-09" db="EMBL/GenBank/DDBJ databases">
        <title>Chromosome-scale assembly of Riccia fluitans.</title>
        <authorList>
            <person name="Paukszto L."/>
            <person name="Sawicki J."/>
            <person name="Karawczyk K."/>
            <person name="Piernik-Szablinska J."/>
            <person name="Szczecinska M."/>
            <person name="Mazdziarz M."/>
        </authorList>
    </citation>
    <scope>NUCLEOTIDE SEQUENCE [LARGE SCALE GENOMIC DNA]</scope>
    <source>
        <strain evidence="5">Rf_01</strain>
        <tissue evidence="5">Aerial parts of the thallus</tissue>
    </source>
</reference>
<keyword evidence="6" id="KW-1185">Reference proteome</keyword>
<dbReference type="InterPro" id="IPR008183">
    <property type="entry name" value="Aldose_1/G6P_1-epimerase"/>
</dbReference>
<evidence type="ECO:0000256" key="3">
    <source>
        <dbReference type="ARBA" id="ARBA00012083"/>
    </source>
</evidence>
<dbReference type="InterPro" id="IPR011013">
    <property type="entry name" value="Gal_mutarotase_sf_dom"/>
</dbReference>
<protein>
    <recommendedName>
        <fullName evidence="3">glucose-6-phosphate 1-epimerase</fullName>
        <ecNumber evidence="3">5.1.3.15</ecNumber>
    </recommendedName>
</protein>
<evidence type="ECO:0000256" key="2">
    <source>
        <dbReference type="ARBA" id="ARBA00005866"/>
    </source>
</evidence>
<dbReference type="Gene3D" id="2.70.98.10">
    <property type="match status" value="1"/>
</dbReference>
<evidence type="ECO:0000256" key="1">
    <source>
        <dbReference type="ARBA" id="ARBA00001096"/>
    </source>
</evidence>
<dbReference type="PANTHER" id="PTHR11122:SF13">
    <property type="entry name" value="GLUCOSE-6-PHOSPHATE 1-EPIMERASE"/>
    <property type="match status" value="1"/>
</dbReference>
<dbReference type="Proteomes" id="UP001605036">
    <property type="component" value="Unassembled WGS sequence"/>
</dbReference>
<dbReference type="GO" id="GO:0047938">
    <property type="term" value="F:glucose-6-phosphate 1-epimerase activity"/>
    <property type="evidence" value="ECO:0007669"/>
    <property type="project" value="UniProtKB-EC"/>
</dbReference>
<dbReference type="PANTHER" id="PTHR11122">
    <property type="entry name" value="APOSPORY-ASSOCIATED PROTEIN C-RELATED"/>
    <property type="match status" value="1"/>
</dbReference>
<dbReference type="AlphaFoldDB" id="A0ABD1ZHF6"/>
<proteinExistence type="inferred from homology"/>
<gene>
    <name evidence="5" type="ORF">R1flu_018883</name>
</gene>